<proteinExistence type="predicted"/>
<protein>
    <recommendedName>
        <fullName evidence="4">Ig-like domain-containing protein</fullName>
    </recommendedName>
</protein>
<keyword evidence="2" id="KW-1133">Transmembrane helix</keyword>
<evidence type="ECO:0000256" key="1">
    <source>
        <dbReference type="ARBA" id="ARBA00023319"/>
    </source>
</evidence>
<feature type="transmembrane region" description="Helical" evidence="2">
    <location>
        <begin position="357"/>
        <end position="382"/>
    </location>
</feature>
<dbReference type="GO" id="GO:0030183">
    <property type="term" value="P:B cell differentiation"/>
    <property type="evidence" value="ECO:0007669"/>
    <property type="project" value="TreeGrafter"/>
</dbReference>
<evidence type="ECO:0000313" key="5">
    <source>
        <dbReference type="EMBL" id="KAK0135174.1"/>
    </source>
</evidence>
<keyword evidence="1" id="KW-0393">Immunoglobulin domain</keyword>
<feature type="chain" id="PRO_5041211348" description="Ig-like domain-containing protein" evidence="3">
    <location>
        <begin position="19"/>
        <end position="441"/>
    </location>
</feature>
<dbReference type="EMBL" id="JAOPHQ010005461">
    <property type="protein sequence ID" value="KAK0135174.1"/>
    <property type="molecule type" value="Genomic_DNA"/>
</dbReference>
<reference evidence="5" key="1">
    <citation type="journal article" date="2023" name="Front. Mar. Sci.">
        <title>A new Merluccius polli reference genome to investigate the effects of global change in West African waters.</title>
        <authorList>
            <person name="Mateo J.L."/>
            <person name="Blanco-Fernandez C."/>
            <person name="Garcia-Vazquez E."/>
            <person name="Machado-Schiaffino G."/>
        </authorList>
    </citation>
    <scope>NUCLEOTIDE SEQUENCE</scope>
    <source>
        <strain evidence="5">C29</strain>
        <tissue evidence="5">Fin</tissue>
    </source>
</reference>
<dbReference type="InterPro" id="IPR007110">
    <property type="entry name" value="Ig-like_dom"/>
</dbReference>
<feature type="domain" description="Ig-like" evidence="4">
    <location>
        <begin position="15"/>
        <end position="126"/>
    </location>
</feature>
<gene>
    <name evidence="5" type="ORF">N1851_029011</name>
</gene>
<dbReference type="Pfam" id="PF07679">
    <property type="entry name" value="I-set"/>
    <property type="match status" value="1"/>
</dbReference>
<dbReference type="Proteomes" id="UP001174136">
    <property type="component" value="Unassembled WGS sequence"/>
</dbReference>
<dbReference type="InterPro" id="IPR003599">
    <property type="entry name" value="Ig_sub"/>
</dbReference>
<feature type="signal peptide" evidence="3">
    <location>
        <begin position="1"/>
        <end position="18"/>
    </location>
</feature>
<feature type="transmembrane region" description="Helical" evidence="2">
    <location>
        <begin position="147"/>
        <end position="170"/>
    </location>
</feature>
<dbReference type="SUPFAM" id="SSF48726">
    <property type="entry name" value="Immunoglobulin"/>
    <property type="match status" value="2"/>
</dbReference>
<evidence type="ECO:0000256" key="3">
    <source>
        <dbReference type="SAM" id="SignalP"/>
    </source>
</evidence>
<dbReference type="PANTHER" id="PTHR14334">
    <property type="entry name" value="B-CELL ANTIGEN RECEPTOR COMPLEX-ASSOCIATED PROTEIN"/>
    <property type="match status" value="1"/>
</dbReference>
<keyword evidence="2" id="KW-0472">Membrane</keyword>
<name>A0AA47M7T7_MERPO</name>
<dbReference type="Pfam" id="PF13927">
    <property type="entry name" value="Ig_3"/>
    <property type="match status" value="1"/>
</dbReference>
<dbReference type="GO" id="GO:0050853">
    <property type="term" value="P:B cell receptor signaling pathway"/>
    <property type="evidence" value="ECO:0007669"/>
    <property type="project" value="TreeGrafter"/>
</dbReference>
<feature type="domain" description="Ig-like" evidence="4">
    <location>
        <begin position="233"/>
        <end position="335"/>
    </location>
</feature>
<dbReference type="PANTHER" id="PTHR14334:SF2">
    <property type="entry name" value="B-CELL ANTIGEN RECEPTOR COMPLEX-ASSOCIATED PROTEIN BETA CHAIN"/>
    <property type="match status" value="1"/>
</dbReference>
<dbReference type="InterPro" id="IPR036179">
    <property type="entry name" value="Ig-like_dom_sf"/>
</dbReference>
<evidence type="ECO:0000256" key="2">
    <source>
        <dbReference type="SAM" id="Phobius"/>
    </source>
</evidence>
<dbReference type="GO" id="GO:0009897">
    <property type="term" value="C:external side of plasma membrane"/>
    <property type="evidence" value="ECO:0007669"/>
    <property type="project" value="TreeGrafter"/>
</dbReference>
<keyword evidence="6" id="KW-1185">Reference proteome</keyword>
<evidence type="ECO:0000313" key="6">
    <source>
        <dbReference type="Proteomes" id="UP001174136"/>
    </source>
</evidence>
<organism evidence="5 6">
    <name type="scientific">Merluccius polli</name>
    <name type="common">Benguela hake</name>
    <name type="synonym">Merluccius cadenati</name>
    <dbReference type="NCBI Taxonomy" id="89951"/>
    <lineage>
        <taxon>Eukaryota</taxon>
        <taxon>Metazoa</taxon>
        <taxon>Chordata</taxon>
        <taxon>Craniata</taxon>
        <taxon>Vertebrata</taxon>
        <taxon>Euteleostomi</taxon>
        <taxon>Actinopterygii</taxon>
        <taxon>Neopterygii</taxon>
        <taxon>Teleostei</taxon>
        <taxon>Neoteleostei</taxon>
        <taxon>Acanthomorphata</taxon>
        <taxon>Zeiogadaria</taxon>
        <taxon>Gadariae</taxon>
        <taxon>Gadiformes</taxon>
        <taxon>Gadoidei</taxon>
        <taxon>Merlucciidae</taxon>
        <taxon>Merluccius</taxon>
    </lineage>
</organism>
<sequence length="441" mass="48452">MEFLLRTMLLLSLGPLLALESNTTFNLVVHQPTDVEVVEGNSAVISCCWKANITNSCMVVWSKEGAELKNISCDAARSSPNTDHICANLTLPNVTRNDSGRYVCKVTADIPSLMHFKGNGTMVTVTERQNRFNDTMEKNSAEDAPPVLSVVVSLAVVMAAIVVVALICLWKLRRRRELDQAVRVIDEVSHRDSEVDGTSTSSSQGSSQWCQVAVYESFDYFERVVKSKGKSNTTFNLVVHQPTDVEVVEGNSAVISCCWKANISNSMVVWSKDGAELKNISCDAARSSPNTDCICANLTLPNVTRNDSGRYVCEVTIDIPCLKKIKGNGTMVTVTERQNRFNDTMEKNSAEDAPPPVLSVVVSLAVVMAAIVVVALICLWKLRRRRELGQAVRVIYEVSHRDSEVDGTSTSSSQGSSQWCQVPVYESFDYFERVVESKGSG</sequence>
<dbReference type="PROSITE" id="PS50835">
    <property type="entry name" value="IG_LIKE"/>
    <property type="match status" value="2"/>
</dbReference>
<dbReference type="SMART" id="SM00409">
    <property type="entry name" value="IG"/>
    <property type="match status" value="2"/>
</dbReference>
<accession>A0AA47M7T7</accession>
<dbReference type="SMART" id="SM00408">
    <property type="entry name" value="IGc2"/>
    <property type="match status" value="2"/>
</dbReference>
<dbReference type="InterPro" id="IPR013783">
    <property type="entry name" value="Ig-like_fold"/>
</dbReference>
<comment type="caution">
    <text evidence="5">The sequence shown here is derived from an EMBL/GenBank/DDBJ whole genome shotgun (WGS) entry which is preliminary data.</text>
</comment>
<keyword evidence="2" id="KW-0812">Transmembrane</keyword>
<dbReference type="AlphaFoldDB" id="A0AA47M7T7"/>
<dbReference type="GO" id="GO:0019815">
    <property type="term" value="C:B cell receptor complex"/>
    <property type="evidence" value="ECO:0007669"/>
    <property type="project" value="TreeGrafter"/>
</dbReference>
<dbReference type="Gene3D" id="2.60.40.10">
    <property type="entry name" value="Immunoglobulins"/>
    <property type="match status" value="2"/>
</dbReference>
<keyword evidence="3" id="KW-0732">Signal</keyword>
<evidence type="ECO:0000259" key="4">
    <source>
        <dbReference type="PROSITE" id="PS50835"/>
    </source>
</evidence>
<dbReference type="InterPro" id="IPR013098">
    <property type="entry name" value="Ig_I-set"/>
</dbReference>
<dbReference type="InterPro" id="IPR003598">
    <property type="entry name" value="Ig_sub2"/>
</dbReference>